<reference evidence="7 8" key="1">
    <citation type="submission" date="2020-08" db="EMBL/GenBank/DDBJ databases">
        <title>Functional genomics of gut bacteria from endangered species of beetles.</title>
        <authorList>
            <person name="Carlos-Shanley C."/>
        </authorList>
    </citation>
    <scope>NUCLEOTIDE SEQUENCE [LARGE SCALE GENOMIC DNA]</scope>
    <source>
        <strain evidence="7 8">S00142</strain>
    </source>
</reference>
<dbReference type="GO" id="GO:0035591">
    <property type="term" value="F:signaling adaptor activity"/>
    <property type="evidence" value="ECO:0007669"/>
    <property type="project" value="TreeGrafter"/>
</dbReference>
<evidence type="ECO:0000256" key="2">
    <source>
        <dbReference type="ARBA" id="ARBA00022729"/>
    </source>
</evidence>
<dbReference type="Pfam" id="PF18962">
    <property type="entry name" value="Por_Secre_tail"/>
    <property type="match status" value="1"/>
</dbReference>
<keyword evidence="3" id="KW-0677">Repeat</keyword>
<keyword evidence="1" id="KW-0433">Leucine-rich repeat</keyword>
<dbReference type="InterPro" id="IPR055353">
    <property type="entry name" value="DUF7619"/>
</dbReference>
<dbReference type="Pfam" id="PF24595">
    <property type="entry name" value="DUF7619"/>
    <property type="match status" value="1"/>
</dbReference>
<evidence type="ECO:0000256" key="4">
    <source>
        <dbReference type="SAM" id="SignalP"/>
    </source>
</evidence>
<protein>
    <submittedName>
        <fullName evidence="7">Leucine-rich repeat (LRR) protein</fullName>
    </submittedName>
</protein>
<dbReference type="InterPro" id="IPR047589">
    <property type="entry name" value="DUF11_rpt"/>
</dbReference>
<keyword evidence="2 4" id="KW-0732">Signal</keyword>
<dbReference type="InterPro" id="IPR026444">
    <property type="entry name" value="Secre_tail"/>
</dbReference>
<sequence>MIKNYLLLPLILLFSSVNAQVINIPDTKLKEALLRSDPYNAVAKDLSGNSIKIDKNNNGSIEVSEALNISYLDISNSQITSLQGISNFTNLVTFNCQGNLLTSLDLNSLKKLKTISCSSNTITTLAINELIGLESFNCSYNRLQILNLDGFTKLNTLSCSSNALTKLSVANCESLVNVDFIYNPIAEMNFSNCKALTSLYCNDLQLEKLNVSGCLSLTLLNCSTNKLTNLNLAGLNKLQNLYCANNQIKNLDVSNLPALQLIDCHYNEMESLTAANCINLKQLNFIINPVKTLNLSGCKSLTSFTGSNGKITDLNMSNCTALTNLDCGNNDISVINLNGLDNLLTLSCYNNNLSNLDISNLLKLETLACAGNNLTSLDFSKSLNLKAVDVDGNYFTSLEIKNLPKLETFDCTYSTQLTKLELSNLPKLSNLYCYKSKIEKLILDNLPDLFGLYCEDNKIRELDLSQYLKLDRIYISNNPIEFLNLKNGKKASELRAMNLSSVKYVCIDDFEIDFVKYELNSAKYEINTYCSFTPGGKFYTIKGNQKIDLDNQGCAKSNVVYPNLNFSISDGTNTGNIISDISGNYTIAVGEGIHTVKPIIENSNYFSVSPESFTVNFPVEASPFTQNFCITPKGEHQDIEISMLSILPARPGFDATYKIVYKNKANKTVSGDVTLDFNDAILDYVSSKPEIASQASNKLVWHYADLKAFETREIELTLNLNSPTETPAVNMGDFLSFNAVITPSLGDENQADNSFAMRQTVVGSFDPNDKTCLEGDVIKPELIGEYVHYLIRFENTGTYLAENIVVKDMIDLSKFDIATLVPTSSSHNYTTKISNGNKVEFIFEKINLPFDDANNDGYIAFKIKTLPTLKVGDTFTNDASIYFDYNFPIVTNKTASTFKILGTSDFEFSKYFNIYPNPVKDVLNINSNTSVEKKSIYIYDVLGQIVIAVPNAENNSNIDVSKLSKGNYIIKIKTNSGFTATKFIKN</sequence>
<dbReference type="Proteomes" id="UP000561681">
    <property type="component" value="Unassembled WGS sequence"/>
</dbReference>
<comment type="caution">
    <text evidence="7">The sequence shown here is derived from an EMBL/GenBank/DDBJ whole genome shotgun (WGS) entry which is preliminary data.</text>
</comment>
<gene>
    <name evidence="7" type="ORF">HNP37_003938</name>
</gene>
<accession>A0A7W7J0B7</accession>
<feature type="domain" description="Secretion system C-terminal sorting" evidence="5">
    <location>
        <begin position="914"/>
        <end position="984"/>
    </location>
</feature>
<keyword evidence="8" id="KW-1185">Reference proteome</keyword>
<name>A0A7W7J0B7_9FLAO</name>
<evidence type="ECO:0000256" key="3">
    <source>
        <dbReference type="ARBA" id="ARBA00022737"/>
    </source>
</evidence>
<feature type="chain" id="PRO_5031439696" evidence="4">
    <location>
        <begin position="20"/>
        <end position="986"/>
    </location>
</feature>
<dbReference type="Gene3D" id="3.80.10.10">
    <property type="entry name" value="Ribonuclease Inhibitor"/>
    <property type="match status" value="3"/>
</dbReference>
<dbReference type="PANTHER" id="PTHR47566">
    <property type="match status" value="1"/>
</dbReference>
<dbReference type="InterPro" id="IPR032675">
    <property type="entry name" value="LRR_dom_sf"/>
</dbReference>
<evidence type="ECO:0000313" key="8">
    <source>
        <dbReference type="Proteomes" id="UP000561681"/>
    </source>
</evidence>
<evidence type="ECO:0000259" key="6">
    <source>
        <dbReference type="Pfam" id="PF24595"/>
    </source>
</evidence>
<feature type="domain" description="DUF7619" evidence="6">
    <location>
        <begin position="766"/>
        <end position="896"/>
    </location>
</feature>
<dbReference type="AlphaFoldDB" id="A0A7W7J0B7"/>
<evidence type="ECO:0000259" key="5">
    <source>
        <dbReference type="Pfam" id="PF18962"/>
    </source>
</evidence>
<feature type="signal peptide" evidence="4">
    <location>
        <begin position="1"/>
        <end position="19"/>
    </location>
</feature>
<evidence type="ECO:0000313" key="7">
    <source>
        <dbReference type="EMBL" id="MBB4803858.1"/>
    </source>
</evidence>
<dbReference type="NCBIfam" id="TIGR01451">
    <property type="entry name" value="B_ant_repeat"/>
    <property type="match status" value="1"/>
</dbReference>
<proteinExistence type="predicted"/>
<evidence type="ECO:0000256" key="1">
    <source>
        <dbReference type="ARBA" id="ARBA00022614"/>
    </source>
</evidence>
<dbReference type="EMBL" id="JACHLD010000007">
    <property type="protein sequence ID" value="MBB4803858.1"/>
    <property type="molecule type" value="Genomic_DNA"/>
</dbReference>
<dbReference type="RefSeq" id="WP_184165965.1">
    <property type="nucleotide sequence ID" value="NZ_JACHLD010000007.1"/>
</dbReference>
<dbReference type="NCBIfam" id="TIGR04183">
    <property type="entry name" value="Por_Secre_tail"/>
    <property type="match status" value="1"/>
</dbReference>
<organism evidence="7 8">
    <name type="scientific">Flavobacterium nitrogenifigens</name>
    <dbReference type="NCBI Taxonomy" id="1617283"/>
    <lineage>
        <taxon>Bacteria</taxon>
        <taxon>Pseudomonadati</taxon>
        <taxon>Bacteroidota</taxon>
        <taxon>Flavobacteriia</taxon>
        <taxon>Flavobacteriales</taxon>
        <taxon>Flavobacteriaceae</taxon>
        <taxon>Flavobacterium</taxon>
    </lineage>
</organism>
<dbReference type="InterPro" id="IPR052574">
    <property type="entry name" value="CDIRP"/>
</dbReference>
<dbReference type="SUPFAM" id="SSF52058">
    <property type="entry name" value="L domain-like"/>
    <property type="match status" value="2"/>
</dbReference>
<dbReference type="PANTHER" id="PTHR47566:SF1">
    <property type="entry name" value="PROTEIN NUD1"/>
    <property type="match status" value="1"/>
</dbReference>